<gene>
    <name evidence="9" type="primary">hemH</name>
    <name evidence="11" type="ORF">BECKLFY1418B_GA0070995_101131</name>
</gene>
<comment type="subcellular location">
    <subcellularLocation>
        <location evidence="9 10">Cytoplasm</location>
    </subcellularLocation>
</comment>
<dbReference type="Pfam" id="PF00762">
    <property type="entry name" value="Ferrochelatase"/>
    <property type="match status" value="1"/>
</dbReference>
<dbReference type="GO" id="GO:0005737">
    <property type="term" value="C:cytoplasm"/>
    <property type="evidence" value="ECO:0007669"/>
    <property type="project" value="UniProtKB-SubCell"/>
</dbReference>
<dbReference type="PANTHER" id="PTHR11108">
    <property type="entry name" value="FERROCHELATASE"/>
    <property type="match status" value="1"/>
</dbReference>
<dbReference type="SUPFAM" id="SSF53800">
    <property type="entry name" value="Chelatase"/>
    <property type="match status" value="1"/>
</dbReference>
<evidence type="ECO:0000313" key="11">
    <source>
        <dbReference type="EMBL" id="VFJ88639.1"/>
    </source>
</evidence>
<evidence type="ECO:0000256" key="6">
    <source>
        <dbReference type="ARBA" id="ARBA00023239"/>
    </source>
</evidence>
<keyword evidence="7 9" id="KW-0627">Porphyrin biosynthesis</keyword>
<keyword evidence="4 9" id="KW-0408">Iron</keyword>
<dbReference type="InterPro" id="IPR019772">
    <property type="entry name" value="Ferrochelatase_AS"/>
</dbReference>
<dbReference type="GO" id="GO:0006783">
    <property type="term" value="P:heme biosynthetic process"/>
    <property type="evidence" value="ECO:0007669"/>
    <property type="project" value="UniProtKB-UniRule"/>
</dbReference>
<dbReference type="UniPathway" id="UPA00252">
    <property type="reaction ID" value="UER00325"/>
</dbReference>
<comment type="catalytic activity">
    <reaction evidence="9 10">
        <text>heme b + 2 H(+) = protoporphyrin IX + Fe(2+)</text>
        <dbReference type="Rhea" id="RHEA:22584"/>
        <dbReference type="ChEBI" id="CHEBI:15378"/>
        <dbReference type="ChEBI" id="CHEBI:29033"/>
        <dbReference type="ChEBI" id="CHEBI:57306"/>
        <dbReference type="ChEBI" id="CHEBI:60344"/>
        <dbReference type="EC" id="4.98.1.1"/>
    </reaction>
</comment>
<dbReference type="Gene3D" id="3.40.50.1400">
    <property type="match status" value="2"/>
</dbReference>
<keyword evidence="5 9" id="KW-0350">Heme biosynthesis</keyword>
<evidence type="ECO:0000256" key="4">
    <source>
        <dbReference type="ARBA" id="ARBA00023004"/>
    </source>
</evidence>
<dbReference type="InterPro" id="IPR033644">
    <property type="entry name" value="Ferrochelatase_C"/>
</dbReference>
<evidence type="ECO:0000256" key="5">
    <source>
        <dbReference type="ARBA" id="ARBA00023133"/>
    </source>
</evidence>
<keyword evidence="3 9" id="KW-0479">Metal-binding</keyword>
<evidence type="ECO:0000256" key="3">
    <source>
        <dbReference type="ARBA" id="ARBA00022723"/>
    </source>
</evidence>
<dbReference type="CDD" id="cd00419">
    <property type="entry name" value="Ferrochelatase_C"/>
    <property type="match status" value="1"/>
</dbReference>
<keyword evidence="2 9" id="KW-0963">Cytoplasm</keyword>
<dbReference type="NCBIfam" id="TIGR00109">
    <property type="entry name" value="hemH"/>
    <property type="match status" value="1"/>
</dbReference>
<dbReference type="CDD" id="cd03411">
    <property type="entry name" value="Ferrochelatase_N"/>
    <property type="match status" value="1"/>
</dbReference>
<dbReference type="PANTHER" id="PTHR11108:SF1">
    <property type="entry name" value="FERROCHELATASE, MITOCHONDRIAL"/>
    <property type="match status" value="1"/>
</dbReference>
<evidence type="ECO:0000256" key="10">
    <source>
        <dbReference type="RuleBase" id="RU000607"/>
    </source>
</evidence>
<organism evidence="11">
    <name type="scientific">Candidatus Kentrum sp. LFY</name>
    <dbReference type="NCBI Taxonomy" id="2126342"/>
    <lineage>
        <taxon>Bacteria</taxon>
        <taxon>Pseudomonadati</taxon>
        <taxon>Pseudomonadota</taxon>
        <taxon>Gammaproteobacteria</taxon>
        <taxon>Candidatus Kentrum</taxon>
    </lineage>
</organism>
<dbReference type="GO" id="GO:0046872">
    <property type="term" value="F:metal ion binding"/>
    <property type="evidence" value="ECO:0007669"/>
    <property type="project" value="UniProtKB-KW"/>
</dbReference>
<evidence type="ECO:0000256" key="2">
    <source>
        <dbReference type="ARBA" id="ARBA00022490"/>
    </source>
</evidence>
<dbReference type="AlphaFoldDB" id="A0A450U9G5"/>
<reference evidence="11" key="1">
    <citation type="submission" date="2019-02" db="EMBL/GenBank/DDBJ databases">
        <authorList>
            <person name="Gruber-Vodicka R. H."/>
            <person name="Seah K. B. B."/>
        </authorList>
    </citation>
    <scope>NUCLEOTIDE SEQUENCE</scope>
    <source>
        <strain evidence="11">BECK_M7</strain>
    </source>
</reference>
<feature type="binding site" evidence="9">
    <location>
        <position position="206"/>
    </location>
    <ligand>
        <name>Fe(2+)</name>
        <dbReference type="ChEBI" id="CHEBI:29033"/>
    </ligand>
</feature>
<dbReference type="HAMAP" id="MF_00323">
    <property type="entry name" value="Ferrochelatase"/>
    <property type="match status" value="1"/>
</dbReference>
<evidence type="ECO:0000256" key="9">
    <source>
        <dbReference type="HAMAP-Rule" id="MF_00323"/>
    </source>
</evidence>
<sequence>MSDSPHHAIADPVGILITNLGTPAAPTRSAVRKYLAQFLWDRRVVDMPGFLWWPILHGIILRVRPGKSAQLYRSIWTQEGSPLLVISKRQVSALRKTLDEQCPVPVRVVLGMRYGEPSLREAMEQLRTDGIRRLLVLPLYPQYSASTTASTFDIVTKELKTWRWLPTLRFINGYHDDEGYIRTLCRSIRLTWEERSPPDRLLFSFHGLPKRYVESGDPYHAECQTTARRVAERLGLDDEKWMVSFQSRVGRQEWLAPHTDELLQEWGNTGVASVHVICPGFSADCVETLEEIEIRARETFLAAGGGLFHYIHGLNDRPEHIKALADVVRSHARDWLGGND</sequence>
<comment type="function">
    <text evidence="9 10">Catalyzes the ferrous insertion into protoporphyrin IX.</text>
</comment>
<dbReference type="EC" id="4.98.1.1" evidence="9 10"/>
<evidence type="ECO:0000256" key="7">
    <source>
        <dbReference type="ARBA" id="ARBA00023244"/>
    </source>
</evidence>
<protein>
    <recommendedName>
        <fullName evidence="9 10">Ferrochelatase</fullName>
        <ecNumber evidence="9 10">4.98.1.1</ecNumber>
    </recommendedName>
    <alternativeName>
        <fullName evidence="9">Heme synthase</fullName>
    </alternativeName>
    <alternativeName>
        <fullName evidence="9">Protoheme ferro-lyase</fullName>
    </alternativeName>
</protein>
<comment type="pathway">
    <text evidence="9 10">Porphyrin-containing compound metabolism; protoheme biosynthesis; protoheme from protoporphyrin-IX: step 1/1.</text>
</comment>
<comment type="catalytic activity">
    <reaction evidence="8">
        <text>Fe-coproporphyrin III + 2 H(+) = coproporphyrin III + Fe(2+)</text>
        <dbReference type="Rhea" id="RHEA:49572"/>
        <dbReference type="ChEBI" id="CHEBI:15378"/>
        <dbReference type="ChEBI" id="CHEBI:29033"/>
        <dbReference type="ChEBI" id="CHEBI:68438"/>
        <dbReference type="ChEBI" id="CHEBI:131725"/>
        <dbReference type="EC" id="4.99.1.9"/>
    </reaction>
    <physiologicalReaction direction="right-to-left" evidence="8">
        <dbReference type="Rhea" id="RHEA:49574"/>
    </physiologicalReaction>
</comment>
<dbReference type="PROSITE" id="PS00534">
    <property type="entry name" value="FERROCHELATASE"/>
    <property type="match status" value="1"/>
</dbReference>
<dbReference type="EMBL" id="CAADFF010000011">
    <property type="protein sequence ID" value="VFJ88639.1"/>
    <property type="molecule type" value="Genomic_DNA"/>
</dbReference>
<proteinExistence type="inferred from homology"/>
<keyword evidence="6 9" id="KW-0456">Lyase</keyword>
<feature type="binding site" evidence="9">
    <location>
        <position position="287"/>
    </location>
    <ligand>
        <name>Fe(2+)</name>
        <dbReference type="ChEBI" id="CHEBI:29033"/>
    </ligand>
</feature>
<evidence type="ECO:0000256" key="1">
    <source>
        <dbReference type="ARBA" id="ARBA00007718"/>
    </source>
</evidence>
<dbReference type="FunFam" id="3.40.50.1400:FF:000002">
    <property type="entry name" value="Ferrochelatase"/>
    <property type="match status" value="1"/>
</dbReference>
<name>A0A450U9G5_9GAMM</name>
<evidence type="ECO:0000256" key="8">
    <source>
        <dbReference type="ARBA" id="ARBA00024536"/>
    </source>
</evidence>
<accession>A0A450U9G5</accession>
<dbReference type="GO" id="GO:0004325">
    <property type="term" value="F:ferrochelatase activity"/>
    <property type="evidence" value="ECO:0007669"/>
    <property type="project" value="UniProtKB-UniRule"/>
</dbReference>
<comment type="similarity">
    <text evidence="1 9 10">Belongs to the ferrochelatase family.</text>
</comment>
<dbReference type="InterPro" id="IPR033659">
    <property type="entry name" value="Ferrochelatase_N"/>
</dbReference>
<dbReference type="InterPro" id="IPR001015">
    <property type="entry name" value="Ferrochelatase"/>
</dbReference>